<dbReference type="Pfam" id="PF13966">
    <property type="entry name" value="zf-RVT"/>
    <property type="match status" value="1"/>
</dbReference>
<dbReference type="SUPFAM" id="SSF53098">
    <property type="entry name" value="Ribonuclease H-like"/>
    <property type="match status" value="1"/>
</dbReference>
<dbReference type="GO" id="GO:0003676">
    <property type="term" value="F:nucleic acid binding"/>
    <property type="evidence" value="ECO:0007669"/>
    <property type="project" value="InterPro"/>
</dbReference>
<organism evidence="3 4">
    <name type="scientific">Brassica cretica</name>
    <name type="common">Mustard</name>
    <dbReference type="NCBI Taxonomy" id="69181"/>
    <lineage>
        <taxon>Eukaryota</taxon>
        <taxon>Viridiplantae</taxon>
        <taxon>Streptophyta</taxon>
        <taxon>Embryophyta</taxon>
        <taxon>Tracheophyta</taxon>
        <taxon>Spermatophyta</taxon>
        <taxon>Magnoliopsida</taxon>
        <taxon>eudicotyledons</taxon>
        <taxon>Gunneridae</taxon>
        <taxon>Pentapetalae</taxon>
        <taxon>rosids</taxon>
        <taxon>malvids</taxon>
        <taxon>Brassicales</taxon>
        <taxon>Brassicaceae</taxon>
        <taxon>Brassiceae</taxon>
        <taxon>Brassica</taxon>
    </lineage>
</organism>
<dbReference type="CDD" id="cd06222">
    <property type="entry name" value="RNase_H_like"/>
    <property type="match status" value="1"/>
</dbReference>
<feature type="domain" description="Reverse transcriptase zinc-binding" evidence="2">
    <location>
        <begin position="1"/>
        <end position="52"/>
    </location>
</feature>
<evidence type="ECO:0000313" key="4">
    <source>
        <dbReference type="Proteomes" id="UP000712600"/>
    </source>
</evidence>
<dbReference type="GO" id="GO:0004523">
    <property type="term" value="F:RNA-DNA hybrid ribonuclease activity"/>
    <property type="evidence" value="ECO:0007669"/>
    <property type="project" value="InterPro"/>
</dbReference>
<dbReference type="Pfam" id="PF13456">
    <property type="entry name" value="RVT_3"/>
    <property type="match status" value="1"/>
</dbReference>
<sequence>MFWWKVLHNGLPVADNLRKRGIKIYSYCQVCGEEIETVQHMLMRCRVAKEIWSLLLEELPEFPQSYIAILQLFQYLIDRSTAHSQENLLFFIGWRIWKMRNKLVFENERDHIVKTAHATILDDRVWDKAMRQNTLNSQVIHGSPQISLNDILQHHTGMYCIVDASWKSPVEKAGIGWSLFSQEGTLRLQGSSAIDPTTSPFIAEVMALLLAVQQLHALGYKEVILLGDCMQLFKNLDSSVRQGMSNTKQVSEANFKIQDILYLANKSVFTFHYIPRGLSQVDDVLARKARINNQDYVIYWPTS</sequence>
<dbReference type="AlphaFoldDB" id="A0A8S9PEI0"/>
<dbReference type="InterPro" id="IPR012337">
    <property type="entry name" value="RNaseH-like_sf"/>
</dbReference>
<dbReference type="Gene3D" id="3.30.420.10">
    <property type="entry name" value="Ribonuclease H-like superfamily/Ribonuclease H"/>
    <property type="match status" value="1"/>
</dbReference>
<feature type="domain" description="RNase H type-1" evidence="1">
    <location>
        <begin position="162"/>
        <end position="289"/>
    </location>
</feature>
<accession>A0A8S9PEI0</accession>
<protein>
    <recommendedName>
        <fullName evidence="5">RNase H type-1 domain-containing protein</fullName>
    </recommendedName>
</protein>
<dbReference type="InterPro" id="IPR044730">
    <property type="entry name" value="RNase_H-like_dom_plant"/>
</dbReference>
<dbReference type="InterPro" id="IPR002156">
    <property type="entry name" value="RNaseH_domain"/>
</dbReference>
<dbReference type="InterPro" id="IPR036397">
    <property type="entry name" value="RNaseH_sf"/>
</dbReference>
<dbReference type="InterPro" id="IPR026960">
    <property type="entry name" value="RVT-Znf"/>
</dbReference>
<dbReference type="PANTHER" id="PTHR34146:SF3">
    <property type="entry name" value="POLYNUCLEOTIDYL TRANSFERASE, RIBONUCLEASE H-LIKE SUPERFAMILY PROTEIN"/>
    <property type="match status" value="1"/>
</dbReference>
<proteinExistence type="predicted"/>
<dbReference type="EMBL" id="QGKX02001521">
    <property type="protein sequence ID" value="KAF3513520.1"/>
    <property type="molecule type" value="Genomic_DNA"/>
</dbReference>
<gene>
    <name evidence="3" type="ORF">F2Q69_00003958</name>
</gene>
<evidence type="ECO:0008006" key="5">
    <source>
        <dbReference type="Google" id="ProtNLM"/>
    </source>
</evidence>
<evidence type="ECO:0000259" key="2">
    <source>
        <dbReference type="Pfam" id="PF13966"/>
    </source>
</evidence>
<evidence type="ECO:0000313" key="3">
    <source>
        <dbReference type="EMBL" id="KAF3513520.1"/>
    </source>
</evidence>
<reference evidence="3" key="1">
    <citation type="submission" date="2019-12" db="EMBL/GenBank/DDBJ databases">
        <title>Genome sequencing and annotation of Brassica cretica.</title>
        <authorList>
            <person name="Studholme D.J."/>
            <person name="Sarris P."/>
        </authorList>
    </citation>
    <scope>NUCLEOTIDE SEQUENCE</scope>
    <source>
        <strain evidence="3">PFS-109/04</strain>
        <tissue evidence="3">Leaf</tissue>
    </source>
</reference>
<name>A0A8S9PEI0_BRACR</name>
<dbReference type="Proteomes" id="UP000712600">
    <property type="component" value="Unassembled WGS sequence"/>
</dbReference>
<evidence type="ECO:0000259" key="1">
    <source>
        <dbReference type="Pfam" id="PF13456"/>
    </source>
</evidence>
<dbReference type="PANTHER" id="PTHR34146">
    <property type="entry name" value="POLYNUCLEOTIDYL TRANSFERASE, RIBONUCLEASE H-LIKE SUPERFAMILY PROTEIN-RELATED"/>
    <property type="match status" value="1"/>
</dbReference>
<comment type="caution">
    <text evidence="3">The sequence shown here is derived from an EMBL/GenBank/DDBJ whole genome shotgun (WGS) entry which is preliminary data.</text>
</comment>